<dbReference type="InterPro" id="IPR029058">
    <property type="entry name" value="AB_hydrolase_fold"/>
</dbReference>
<feature type="domain" description="4-O-methyl-glucuronoyl methylesterase-like" evidence="4">
    <location>
        <begin position="188"/>
        <end position="332"/>
    </location>
</feature>
<dbReference type="GO" id="GO:0016787">
    <property type="term" value="F:hydrolase activity"/>
    <property type="evidence" value="ECO:0007669"/>
    <property type="project" value="UniProtKB-KW"/>
</dbReference>
<name>A0ABX1VGW5_9PLAN</name>
<keyword evidence="3 5" id="KW-0378">Hydrolase</keyword>
<keyword evidence="2" id="KW-0732">Signal</keyword>
<keyword evidence="6" id="KW-1185">Reference proteome</keyword>
<dbReference type="InterPro" id="IPR054579">
    <property type="entry name" value="GCE-like_dom"/>
</dbReference>
<dbReference type="SUPFAM" id="SSF53474">
    <property type="entry name" value="alpha/beta-Hydrolases"/>
    <property type="match status" value="1"/>
</dbReference>
<keyword evidence="1" id="KW-0719">Serine esterase</keyword>
<dbReference type="Pfam" id="PF22244">
    <property type="entry name" value="GCE_fung"/>
    <property type="match status" value="1"/>
</dbReference>
<dbReference type="RefSeq" id="WP_171189219.1">
    <property type="nucleotide sequence ID" value="NZ_WTPX01000139.1"/>
</dbReference>
<dbReference type="Proteomes" id="UP000609651">
    <property type="component" value="Unassembled WGS sequence"/>
</dbReference>
<evidence type="ECO:0000256" key="2">
    <source>
        <dbReference type="ARBA" id="ARBA00022729"/>
    </source>
</evidence>
<evidence type="ECO:0000256" key="1">
    <source>
        <dbReference type="ARBA" id="ARBA00022487"/>
    </source>
</evidence>
<organism evidence="5 6">
    <name type="scientific">Alienimonas chondri</name>
    <dbReference type="NCBI Taxonomy" id="2681879"/>
    <lineage>
        <taxon>Bacteria</taxon>
        <taxon>Pseudomonadati</taxon>
        <taxon>Planctomycetota</taxon>
        <taxon>Planctomycetia</taxon>
        <taxon>Planctomycetales</taxon>
        <taxon>Planctomycetaceae</taxon>
        <taxon>Alienimonas</taxon>
    </lineage>
</organism>
<dbReference type="EMBL" id="WTPX01000139">
    <property type="protein sequence ID" value="NNJ27311.1"/>
    <property type="molecule type" value="Genomic_DNA"/>
</dbReference>
<proteinExistence type="predicted"/>
<evidence type="ECO:0000313" key="5">
    <source>
        <dbReference type="EMBL" id="NNJ27311.1"/>
    </source>
</evidence>
<evidence type="ECO:0000313" key="6">
    <source>
        <dbReference type="Proteomes" id="UP000609651"/>
    </source>
</evidence>
<protein>
    <submittedName>
        <fullName evidence="5">Carbohydrate esterase</fullName>
        <ecNumber evidence="5">3.1.1.-</ecNumber>
    </submittedName>
</protein>
<evidence type="ECO:0000256" key="3">
    <source>
        <dbReference type="ARBA" id="ARBA00022801"/>
    </source>
</evidence>
<reference evidence="5 6" key="1">
    <citation type="journal article" date="2020" name="Syst. Appl. Microbiol.">
        <title>Alienimonas chondri sp. nov., a novel planctomycete isolated from the biofilm of the red alga Chondrus crispus.</title>
        <authorList>
            <person name="Vitorino I."/>
            <person name="Albuquerque L."/>
            <person name="Wiegand S."/>
            <person name="Kallscheuer N."/>
            <person name="da Costa M.S."/>
            <person name="Lobo-da-Cunha A."/>
            <person name="Jogler C."/>
            <person name="Lage O.M."/>
        </authorList>
    </citation>
    <scope>NUCLEOTIDE SEQUENCE [LARGE SCALE GENOMIC DNA]</scope>
    <source>
        <strain evidence="5 6">LzC2</strain>
    </source>
</reference>
<comment type="caution">
    <text evidence="5">The sequence shown here is derived from an EMBL/GenBank/DDBJ whole genome shotgun (WGS) entry which is preliminary data.</text>
</comment>
<gene>
    <name evidence="5" type="ORF">LzC2_34130</name>
</gene>
<evidence type="ECO:0000259" key="4">
    <source>
        <dbReference type="Pfam" id="PF22244"/>
    </source>
</evidence>
<dbReference type="Gene3D" id="3.40.50.1820">
    <property type="entry name" value="alpha/beta hydrolase"/>
    <property type="match status" value="1"/>
</dbReference>
<accession>A0ABX1VGW5</accession>
<sequence>MLAALMLAAVAAPPGFNYDESKVPDYTLPDVLGDAETAADWPERRAKLVKLFEQHVYGVAPPPPVKIKVKEDSRVEGGVDWRTCTAQCLLSNGTVFNFPFQIVRPKGPGPVPVVVLLVHPARTDELGSPEKEVGFFPWKAITDAGYAAVALPTDGLAPDDNAKFDTKLLAAYGLDRASNDGERPADGCGALAAWGWGASRIIDHAEQTDDLDATRVAVAGHSRGGKAAWWAAARDDRFSIGYSNNSGCGGAALSRRGFGETVARINENFPRWFCPRFREYDDNEDDLPVDQHQLAAAIAPRAVYAASASEDGWADPKGEFLSLVEANPAFTLFGDEKLTLAQMPATGEAVIEGRRGYHLRPGGHGLERFDWERFLAFAGTIWDKN</sequence>
<dbReference type="EC" id="3.1.1.-" evidence="5"/>